<evidence type="ECO:0000313" key="5">
    <source>
        <dbReference type="EMBL" id="ATW24271.1"/>
    </source>
</evidence>
<dbReference type="Gene3D" id="3.40.50.300">
    <property type="entry name" value="P-loop containing nucleotide triphosphate hydrolases"/>
    <property type="match status" value="1"/>
</dbReference>
<dbReference type="NCBIfam" id="NF038214">
    <property type="entry name" value="IS21_help_AAA"/>
    <property type="match status" value="1"/>
</dbReference>
<evidence type="ECO:0000259" key="4">
    <source>
        <dbReference type="SMART" id="SM00382"/>
    </source>
</evidence>
<dbReference type="InterPro" id="IPR002611">
    <property type="entry name" value="IstB_ATP-bd"/>
</dbReference>
<accession>A0A3G1KP65</accession>
<keyword evidence="3" id="KW-0067">ATP-binding</keyword>
<evidence type="ECO:0000256" key="2">
    <source>
        <dbReference type="ARBA" id="ARBA00022741"/>
    </source>
</evidence>
<name>A0A3G1KP65_FORW1</name>
<dbReference type="GO" id="GO:0005524">
    <property type="term" value="F:ATP binding"/>
    <property type="evidence" value="ECO:0007669"/>
    <property type="project" value="UniProtKB-KW"/>
</dbReference>
<evidence type="ECO:0000313" key="6">
    <source>
        <dbReference type="Proteomes" id="UP000323521"/>
    </source>
</evidence>
<dbReference type="PANTHER" id="PTHR30050">
    <property type="entry name" value="CHROMOSOMAL REPLICATION INITIATOR PROTEIN DNAA"/>
    <property type="match status" value="1"/>
</dbReference>
<dbReference type="PRINTS" id="PR00300">
    <property type="entry name" value="CLPPROTEASEA"/>
</dbReference>
<dbReference type="KEGG" id="fwa:DCMF_05240"/>
<dbReference type="PIRSF" id="PIRSF003073">
    <property type="entry name" value="DNAC_TnpB_IstB"/>
    <property type="match status" value="1"/>
</dbReference>
<dbReference type="InterPro" id="IPR027417">
    <property type="entry name" value="P-loop_NTPase"/>
</dbReference>
<dbReference type="Proteomes" id="UP000323521">
    <property type="component" value="Chromosome"/>
</dbReference>
<reference evidence="5 6" key="1">
    <citation type="submission" date="2016-10" db="EMBL/GenBank/DDBJ databases">
        <title>Complete Genome Sequence of Peptococcaceae strain DCMF.</title>
        <authorList>
            <person name="Edwards R.J."/>
            <person name="Holland S.I."/>
            <person name="Deshpande N.P."/>
            <person name="Wong Y.K."/>
            <person name="Ertan H."/>
            <person name="Manefield M."/>
            <person name="Russell T.L."/>
            <person name="Lee M.J."/>
        </authorList>
    </citation>
    <scope>NUCLEOTIDE SEQUENCE [LARGE SCALE GENOMIC DNA]</scope>
    <source>
        <strain evidence="5 6">DCMF</strain>
    </source>
</reference>
<dbReference type="SMART" id="SM00382">
    <property type="entry name" value="AAA"/>
    <property type="match status" value="1"/>
</dbReference>
<dbReference type="InterPro" id="IPR047661">
    <property type="entry name" value="IstB"/>
</dbReference>
<gene>
    <name evidence="5" type="ORF">DCMF_05240</name>
</gene>
<sequence>MTNSLPDRLTKMGWNEIANHLEALLEDAARDSLSYSAFLDTLLSLEEKGKADRALKNRLQQSRLPQIKTLDNFDFTFQPSLDEKRIRDVIAREFPRDAQNILFLGPPGVGKTHLALAITYEMIKKGYRALCLTSHEFLEKAKEAMEKGDTKRFVRMLTKTDILLLDEFGFEPMDSHSANLLLQIVAQRYERGSIIITSNRSVSEWAEIVGNAALATAILDRLLHHSKAFQIRGESYRLREKKKAGFVFKATETAVNEENHRS</sequence>
<keyword evidence="6" id="KW-1185">Reference proteome</keyword>
<dbReference type="PANTHER" id="PTHR30050:SF4">
    <property type="entry name" value="ATP-BINDING PROTEIN RV3427C IN INSERTION SEQUENCE-RELATED"/>
    <property type="match status" value="1"/>
</dbReference>
<comment type="similarity">
    <text evidence="1">Belongs to the IS21/IS1162 putative ATP-binding protein family.</text>
</comment>
<dbReference type="EMBL" id="CP017634">
    <property type="protein sequence ID" value="ATW24271.1"/>
    <property type="molecule type" value="Genomic_DNA"/>
</dbReference>
<keyword evidence="2" id="KW-0547">Nucleotide-binding</keyword>
<dbReference type="GO" id="GO:0006260">
    <property type="term" value="P:DNA replication"/>
    <property type="evidence" value="ECO:0007669"/>
    <property type="project" value="TreeGrafter"/>
</dbReference>
<proteinExistence type="inferred from homology"/>
<evidence type="ECO:0000256" key="1">
    <source>
        <dbReference type="ARBA" id="ARBA00008059"/>
    </source>
</evidence>
<organism evidence="5 6">
    <name type="scientific">Formimonas warabiya</name>
    <dbReference type="NCBI Taxonomy" id="1761012"/>
    <lineage>
        <taxon>Bacteria</taxon>
        <taxon>Bacillati</taxon>
        <taxon>Bacillota</taxon>
        <taxon>Clostridia</taxon>
        <taxon>Eubacteriales</taxon>
        <taxon>Peptococcaceae</taxon>
        <taxon>Candidatus Formimonas</taxon>
    </lineage>
</organism>
<dbReference type="OrthoDB" id="9776217at2"/>
<dbReference type="InterPro" id="IPR028350">
    <property type="entry name" value="DNAC/IstB-like"/>
</dbReference>
<feature type="domain" description="AAA+ ATPase" evidence="4">
    <location>
        <begin position="97"/>
        <end position="229"/>
    </location>
</feature>
<dbReference type="RefSeq" id="WP_148133451.1">
    <property type="nucleotide sequence ID" value="NZ_CP017634.1"/>
</dbReference>
<dbReference type="InterPro" id="IPR003593">
    <property type="entry name" value="AAA+_ATPase"/>
</dbReference>
<dbReference type="InterPro" id="IPR001270">
    <property type="entry name" value="ClpA/B"/>
</dbReference>
<dbReference type="Pfam" id="PF01695">
    <property type="entry name" value="IstB_IS21"/>
    <property type="match status" value="1"/>
</dbReference>
<protein>
    <recommendedName>
        <fullName evidence="4">AAA+ ATPase domain-containing protein</fullName>
    </recommendedName>
</protein>
<dbReference type="AlphaFoldDB" id="A0A3G1KP65"/>
<dbReference type="CDD" id="cd00009">
    <property type="entry name" value="AAA"/>
    <property type="match status" value="1"/>
</dbReference>
<dbReference type="SUPFAM" id="SSF52540">
    <property type="entry name" value="P-loop containing nucleoside triphosphate hydrolases"/>
    <property type="match status" value="1"/>
</dbReference>
<evidence type="ECO:0000256" key="3">
    <source>
        <dbReference type="ARBA" id="ARBA00022840"/>
    </source>
</evidence>